<sequence length="52" mass="5553">MLILPRQGTVSSVTHRLVRSRCTPGVELSAPKDKNSGASLATLLLTPRHGKT</sequence>
<organism evidence="1 2">
    <name type="scientific">Anopheles dirus</name>
    <dbReference type="NCBI Taxonomy" id="7168"/>
    <lineage>
        <taxon>Eukaryota</taxon>
        <taxon>Metazoa</taxon>
        <taxon>Ecdysozoa</taxon>
        <taxon>Arthropoda</taxon>
        <taxon>Hexapoda</taxon>
        <taxon>Insecta</taxon>
        <taxon>Pterygota</taxon>
        <taxon>Neoptera</taxon>
        <taxon>Endopterygota</taxon>
        <taxon>Diptera</taxon>
        <taxon>Nematocera</taxon>
        <taxon>Culicoidea</taxon>
        <taxon>Culicidae</taxon>
        <taxon>Anophelinae</taxon>
        <taxon>Anopheles</taxon>
    </lineage>
</organism>
<evidence type="ECO:0000313" key="2">
    <source>
        <dbReference type="Proteomes" id="UP000075884"/>
    </source>
</evidence>
<reference evidence="2" key="1">
    <citation type="submission" date="2013-03" db="EMBL/GenBank/DDBJ databases">
        <title>The Genome Sequence of Anopheles dirus WRAIR2.</title>
        <authorList>
            <consortium name="The Broad Institute Genomics Platform"/>
            <person name="Neafsey D.E."/>
            <person name="Walton C."/>
            <person name="Walker B."/>
            <person name="Young S.K."/>
            <person name="Zeng Q."/>
            <person name="Gargeya S."/>
            <person name="Fitzgerald M."/>
            <person name="Haas B."/>
            <person name="Abouelleil A."/>
            <person name="Allen A.W."/>
            <person name="Alvarado L."/>
            <person name="Arachchi H.M."/>
            <person name="Berlin A.M."/>
            <person name="Chapman S.B."/>
            <person name="Gainer-Dewar J."/>
            <person name="Goldberg J."/>
            <person name="Griggs A."/>
            <person name="Gujja S."/>
            <person name="Hansen M."/>
            <person name="Howarth C."/>
            <person name="Imamovic A."/>
            <person name="Ireland A."/>
            <person name="Larimer J."/>
            <person name="McCowan C."/>
            <person name="Murphy C."/>
            <person name="Pearson M."/>
            <person name="Poon T.W."/>
            <person name="Priest M."/>
            <person name="Roberts A."/>
            <person name="Saif S."/>
            <person name="Shea T."/>
            <person name="Sisk P."/>
            <person name="Sykes S."/>
            <person name="Wortman J."/>
            <person name="Nusbaum C."/>
            <person name="Birren B."/>
        </authorList>
    </citation>
    <scope>NUCLEOTIDE SEQUENCE [LARGE SCALE GENOMIC DNA]</scope>
    <source>
        <strain evidence="2">WRAIR2</strain>
    </source>
</reference>
<proteinExistence type="predicted"/>
<dbReference type="Proteomes" id="UP000075884">
    <property type="component" value="Unassembled WGS sequence"/>
</dbReference>
<name>A0A182NY33_9DIPT</name>
<keyword evidence="2" id="KW-1185">Reference proteome</keyword>
<dbReference type="EnsemblMetazoa" id="ADIR014739-RA">
    <property type="protein sequence ID" value="ADIR014739-PA"/>
    <property type="gene ID" value="ADIR014739"/>
</dbReference>
<protein>
    <submittedName>
        <fullName evidence="1">Uncharacterized protein</fullName>
    </submittedName>
</protein>
<evidence type="ECO:0000313" key="1">
    <source>
        <dbReference type="EnsemblMetazoa" id="ADIR014739-PA"/>
    </source>
</evidence>
<dbReference type="VEuPathDB" id="VectorBase:ADIR014739"/>
<accession>A0A182NY33</accession>
<reference evidence="1" key="2">
    <citation type="submission" date="2020-05" db="UniProtKB">
        <authorList>
            <consortium name="EnsemblMetazoa"/>
        </authorList>
    </citation>
    <scope>IDENTIFICATION</scope>
    <source>
        <strain evidence="1">WRAIR2</strain>
    </source>
</reference>
<dbReference type="AlphaFoldDB" id="A0A182NY33"/>